<sequence length="234" mass="26736">MSSAPATPDLHTLQQYLQQHHGGDGNLAAQRTLDNYSRHHNQDFWAFWQHQTAAFEQPLQMLDLGCGAGQFLRDVALQHPDWHCTGVECAPYMLEHMVELPANARVVIDDLNQPHQAFDHNVSLIMANMLVHELHQPVALFRTIKSWLADDGLLILIDMVRQPLQSYMQHSHPDLTMLPRPELEYAFSQYAEHNRYSADDLQWLLSQCGFEVLQREDIRSGRAVRLVARAGKAG</sequence>
<dbReference type="SUPFAM" id="SSF53335">
    <property type="entry name" value="S-adenosyl-L-methionine-dependent methyltransferases"/>
    <property type="match status" value="1"/>
</dbReference>
<evidence type="ECO:0000313" key="3">
    <source>
        <dbReference type="Proteomes" id="UP001150830"/>
    </source>
</evidence>
<dbReference type="AlphaFoldDB" id="A0A9X3EA11"/>
<accession>A0A9X3EA11</accession>
<dbReference type="Gene3D" id="3.40.50.150">
    <property type="entry name" value="Vaccinia Virus protein VP39"/>
    <property type="match status" value="1"/>
</dbReference>
<reference evidence="2" key="1">
    <citation type="submission" date="2022-11" db="EMBL/GenBank/DDBJ databases">
        <title>Parathalassolutuus dongxingensis gen. nov., sp. nov., a novel member of family Oceanospirillaceae isolated from a coastal shrimp pond in Guangxi, China.</title>
        <authorList>
            <person name="Chen H."/>
        </authorList>
    </citation>
    <scope>NUCLEOTIDE SEQUENCE</scope>
    <source>
        <strain evidence="2">G-43</strain>
    </source>
</reference>
<keyword evidence="1" id="KW-0808">Transferase</keyword>
<name>A0A9X3EA11_9GAMM</name>
<dbReference type="EMBL" id="JAPNOA010000003">
    <property type="protein sequence ID" value="MCY0963648.1"/>
    <property type="molecule type" value="Genomic_DNA"/>
</dbReference>
<dbReference type="CDD" id="cd02440">
    <property type="entry name" value="AdoMet_MTases"/>
    <property type="match status" value="1"/>
</dbReference>
<dbReference type="PANTHER" id="PTHR43861:SF3">
    <property type="entry name" value="PUTATIVE (AFU_ORTHOLOGUE AFUA_2G14390)-RELATED"/>
    <property type="match status" value="1"/>
</dbReference>
<evidence type="ECO:0000256" key="1">
    <source>
        <dbReference type="ARBA" id="ARBA00022679"/>
    </source>
</evidence>
<keyword evidence="3" id="KW-1185">Reference proteome</keyword>
<dbReference type="RefSeq" id="WP_283171866.1">
    <property type="nucleotide sequence ID" value="NZ_JAPNOA010000003.1"/>
</dbReference>
<dbReference type="GO" id="GO:0008168">
    <property type="term" value="F:methyltransferase activity"/>
    <property type="evidence" value="ECO:0007669"/>
    <property type="project" value="UniProtKB-KW"/>
</dbReference>
<keyword evidence="2" id="KW-0489">Methyltransferase</keyword>
<protein>
    <submittedName>
        <fullName evidence="2">Class I SAM-dependent methyltransferase</fullName>
    </submittedName>
</protein>
<evidence type="ECO:0000313" key="2">
    <source>
        <dbReference type="EMBL" id="MCY0963648.1"/>
    </source>
</evidence>
<dbReference type="GO" id="GO:0032259">
    <property type="term" value="P:methylation"/>
    <property type="evidence" value="ECO:0007669"/>
    <property type="project" value="UniProtKB-KW"/>
</dbReference>
<dbReference type="PANTHER" id="PTHR43861">
    <property type="entry name" value="TRANS-ACONITATE 2-METHYLTRANSFERASE-RELATED"/>
    <property type="match status" value="1"/>
</dbReference>
<organism evidence="2 3">
    <name type="scientific">Parathalassolituus penaei</name>
    <dbReference type="NCBI Taxonomy" id="2997323"/>
    <lineage>
        <taxon>Bacteria</taxon>
        <taxon>Pseudomonadati</taxon>
        <taxon>Pseudomonadota</taxon>
        <taxon>Gammaproteobacteria</taxon>
        <taxon>Oceanospirillales</taxon>
        <taxon>Oceanospirillaceae</taxon>
        <taxon>Parathalassolituus</taxon>
    </lineage>
</organism>
<comment type="caution">
    <text evidence="2">The sequence shown here is derived from an EMBL/GenBank/DDBJ whole genome shotgun (WGS) entry which is preliminary data.</text>
</comment>
<gene>
    <name evidence="2" type="ORF">OUO13_00395</name>
</gene>
<dbReference type="Pfam" id="PF13489">
    <property type="entry name" value="Methyltransf_23"/>
    <property type="match status" value="1"/>
</dbReference>
<proteinExistence type="predicted"/>
<dbReference type="InterPro" id="IPR029063">
    <property type="entry name" value="SAM-dependent_MTases_sf"/>
</dbReference>
<dbReference type="Proteomes" id="UP001150830">
    <property type="component" value="Unassembled WGS sequence"/>
</dbReference>